<gene>
    <name evidence="1" type="ORF">J437_LFUL012586</name>
</gene>
<proteinExistence type="predicted"/>
<dbReference type="AlphaFoldDB" id="A0A8K0KIA7"/>
<evidence type="ECO:0000313" key="2">
    <source>
        <dbReference type="Proteomes" id="UP000792457"/>
    </source>
</evidence>
<keyword evidence="2" id="KW-1185">Reference proteome</keyword>
<dbReference type="Proteomes" id="UP000792457">
    <property type="component" value="Unassembled WGS sequence"/>
</dbReference>
<comment type="caution">
    <text evidence="1">The sequence shown here is derived from an EMBL/GenBank/DDBJ whole genome shotgun (WGS) entry which is preliminary data.</text>
</comment>
<name>A0A8K0KIA7_LADFU</name>
<protein>
    <submittedName>
        <fullName evidence="1">Uncharacterized protein</fullName>
    </submittedName>
</protein>
<reference evidence="1" key="2">
    <citation type="submission" date="2017-10" db="EMBL/GenBank/DDBJ databases">
        <title>Ladona fulva Genome sequencing and assembly.</title>
        <authorList>
            <person name="Murali S."/>
            <person name="Richards S."/>
            <person name="Bandaranaike D."/>
            <person name="Bellair M."/>
            <person name="Blankenburg K."/>
            <person name="Chao H."/>
            <person name="Dinh H."/>
            <person name="Doddapaneni H."/>
            <person name="Dugan-Rocha S."/>
            <person name="Elkadiri S."/>
            <person name="Gnanaolivu R."/>
            <person name="Hernandez B."/>
            <person name="Skinner E."/>
            <person name="Javaid M."/>
            <person name="Lee S."/>
            <person name="Li M."/>
            <person name="Ming W."/>
            <person name="Munidasa M."/>
            <person name="Muniz J."/>
            <person name="Nguyen L."/>
            <person name="Hughes D."/>
            <person name="Osuji N."/>
            <person name="Pu L.-L."/>
            <person name="Puazo M."/>
            <person name="Qu C."/>
            <person name="Quiroz J."/>
            <person name="Raj R."/>
            <person name="Weissenberger G."/>
            <person name="Xin Y."/>
            <person name="Zou X."/>
            <person name="Han Y."/>
            <person name="Worley K."/>
            <person name="Muzny D."/>
            <person name="Gibbs R."/>
        </authorList>
    </citation>
    <scope>NUCLEOTIDE SEQUENCE</scope>
    <source>
        <strain evidence="1">Sampled in the wild</strain>
    </source>
</reference>
<organism evidence="1 2">
    <name type="scientific">Ladona fulva</name>
    <name type="common">Scarce chaser dragonfly</name>
    <name type="synonym">Libellula fulva</name>
    <dbReference type="NCBI Taxonomy" id="123851"/>
    <lineage>
        <taxon>Eukaryota</taxon>
        <taxon>Metazoa</taxon>
        <taxon>Ecdysozoa</taxon>
        <taxon>Arthropoda</taxon>
        <taxon>Hexapoda</taxon>
        <taxon>Insecta</taxon>
        <taxon>Pterygota</taxon>
        <taxon>Palaeoptera</taxon>
        <taxon>Odonata</taxon>
        <taxon>Epiprocta</taxon>
        <taxon>Anisoptera</taxon>
        <taxon>Libelluloidea</taxon>
        <taxon>Libellulidae</taxon>
        <taxon>Ladona</taxon>
    </lineage>
</organism>
<sequence length="198" mass="22815">MSKKLTTKSAVFEHFAITEDGKYFRRTGKGAIIDQATRWGSTYLMIQRLLELKSFLVDMANPQVTLNEAVYVDPMHRILLDEKQLTKGKDALFEVAVRMNGIQECEEEKEVGDAAMSSHSSTEDELDFEKYLNHLERAKFRRIEKDSSKPKENNMNKFQINFSHALKEVENFDCSSKLTVKEAIPLYPEIVRDVAMVE</sequence>
<reference evidence="1" key="1">
    <citation type="submission" date="2013-04" db="EMBL/GenBank/DDBJ databases">
        <authorList>
            <person name="Qu J."/>
            <person name="Murali S.C."/>
            <person name="Bandaranaike D."/>
            <person name="Bellair M."/>
            <person name="Blankenburg K."/>
            <person name="Chao H."/>
            <person name="Dinh H."/>
            <person name="Doddapaneni H."/>
            <person name="Downs B."/>
            <person name="Dugan-Rocha S."/>
            <person name="Elkadiri S."/>
            <person name="Gnanaolivu R.D."/>
            <person name="Hernandez B."/>
            <person name="Javaid M."/>
            <person name="Jayaseelan J.C."/>
            <person name="Lee S."/>
            <person name="Li M."/>
            <person name="Ming W."/>
            <person name="Munidasa M."/>
            <person name="Muniz J."/>
            <person name="Nguyen L."/>
            <person name="Ongeri F."/>
            <person name="Osuji N."/>
            <person name="Pu L.-L."/>
            <person name="Puazo M."/>
            <person name="Qu C."/>
            <person name="Quiroz J."/>
            <person name="Raj R."/>
            <person name="Weissenberger G."/>
            <person name="Xin Y."/>
            <person name="Zou X."/>
            <person name="Han Y."/>
            <person name="Richards S."/>
            <person name="Worley K."/>
            <person name="Muzny D."/>
            <person name="Gibbs R."/>
        </authorList>
    </citation>
    <scope>NUCLEOTIDE SEQUENCE</scope>
    <source>
        <strain evidence="1">Sampled in the wild</strain>
    </source>
</reference>
<evidence type="ECO:0000313" key="1">
    <source>
        <dbReference type="EMBL" id="KAG8235375.1"/>
    </source>
</evidence>
<accession>A0A8K0KIA7</accession>
<dbReference type="OrthoDB" id="6769664at2759"/>
<dbReference type="EMBL" id="KZ308904">
    <property type="protein sequence ID" value="KAG8235375.1"/>
    <property type="molecule type" value="Genomic_DNA"/>
</dbReference>